<sequence length="87" mass="10214">MLFITIPNSNIKCSRIIKKLNIVLNSAPNYYLLHETKSDYNRAFLQARQEALDDPGEKLAFYASIYFIKEDTLRKSVYRAKNIKIRN</sequence>
<gene>
    <name evidence="1" type="ORF">RSE6_01957</name>
</gene>
<name>A0A1E1LZ21_RHYSE</name>
<protein>
    <submittedName>
        <fullName evidence="1">Uncharacterized protein</fullName>
    </submittedName>
</protein>
<dbReference type="Proteomes" id="UP000177625">
    <property type="component" value="Unassembled WGS sequence"/>
</dbReference>
<evidence type="ECO:0000313" key="1">
    <source>
        <dbReference type="EMBL" id="CZT42113.1"/>
    </source>
</evidence>
<keyword evidence="2" id="KW-1185">Reference proteome</keyword>
<accession>A0A1E1LZ21</accession>
<evidence type="ECO:0000313" key="2">
    <source>
        <dbReference type="Proteomes" id="UP000177625"/>
    </source>
</evidence>
<dbReference type="EMBL" id="FJVC01000072">
    <property type="protein sequence ID" value="CZT42113.1"/>
    <property type="molecule type" value="Genomic_DNA"/>
</dbReference>
<proteinExistence type="predicted"/>
<reference evidence="2" key="1">
    <citation type="submission" date="2016-03" db="EMBL/GenBank/DDBJ databases">
        <authorList>
            <person name="Guldener U."/>
        </authorList>
    </citation>
    <scope>NUCLEOTIDE SEQUENCE [LARGE SCALE GENOMIC DNA]</scope>
</reference>
<organism evidence="1 2">
    <name type="scientific">Rhynchosporium secalis</name>
    <name type="common">Barley scald fungus</name>
    <dbReference type="NCBI Taxonomy" id="38038"/>
    <lineage>
        <taxon>Eukaryota</taxon>
        <taxon>Fungi</taxon>
        <taxon>Dikarya</taxon>
        <taxon>Ascomycota</taxon>
        <taxon>Pezizomycotina</taxon>
        <taxon>Leotiomycetes</taxon>
        <taxon>Helotiales</taxon>
        <taxon>Ploettnerulaceae</taxon>
        <taxon>Rhynchosporium</taxon>
    </lineage>
</organism>
<dbReference type="AlphaFoldDB" id="A0A1E1LZ21"/>